<accession>A0A1H9KMF2</accession>
<evidence type="ECO:0000256" key="2">
    <source>
        <dbReference type="ARBA" id="ARBA00007430"/>
    </source>
</evidence>
<feature type="transmembrane region" description="Helical" evidence="7">
    <location>
        <begin position="326"/>
        <end position="346"/>
    </location>
</feature>
<evidence type="ECO:0000256" key="7">
    <source>
        <dbReference type="SAM" id="Phobius"/>
    </source>
</evidence>
<evidence type="ECO:0000256" key="5">
    <source>
        <dbReference type="ARBA" id="ARBA00022989"/>
    </source>
</evidence>
<keyword evidence="9" id="KW-1185">Reference proteome</keyword>
<evidence type="ECO:0000313" key="9">
    <source>
        <dbReference type="Proteomes" id="UP000198504"/>
    </source>
</evidence>
<dbReference type="Pfam" id="PF13440">
    <property type="entry name" value="Polysacc_synt_3"/>
    <property type="match status" value="1"/>
</dbReference>
<comment type="similarity">
    <text evidence="2">Belongs to the polysaccharide synthase family.</text>
</comment>
<evidence type="ECO:0000256" key="6">
    <source>
        <dbReference type="ARBA" id="ARBA00023136"/>
    </source>
</evidence>
<feature type="transmembrane region" description="Helical" evidence="7">
    <location>
        <begin position="383"/>
        <end position="401"/>
    </location>
</feature>
<feature type="transmembrane region" description="Helical" evidence="7">
    <location>
        <begin position="114"/>
        <end position="131"/>
    </location>
</feature>
<dbReference type="Proteomes" id="UP000198504">
    <property type="component" value="Unassembled WGS sequence"/>
</dbReference>
<feature type="transmembrane region" description="Helical" evidence="7">
    <location>
        <begin position="443"/>
        <end position="464"/>
    </location>
</feature>
<name>A0A1H9KMF2_9ACTN</name>
<dbReference type="PANTHER" id="PTHR30250">
    <property type="entry name" value="PST FAMILY PREDICTED COLANIC ACID TRANSPORTER"/>
    <property type="match status" value="1"/>
</dbReference>
<keyword evidence="5 7" id="KW-1133">Transmembrane helix</keyword>
<organism evidence="8 9">
    <name type="scientific">Microlunatus flavus</name>
    <dbReference type="NCBI Taxonomy" id="1036181"/>
    <lineage>
        <taxon>Bacteria</taxon>
        <taxon>Bacillati</taxon>
        <taxon>Actinomycetota</taxon>
        <taxon>Actinomycetes</taxon>
        <taxon>Propionibacteriales</taxon>
        <taxon>Propionibacteriaceae</taxon>
        <taxon>Microlunatus</taxon>
    </lineage>
</organism>
<dbReference type="PANTHER" id="PTHR30250:SF10">
    <property type="entry name" value="LIPOPOLYSACCHARIDE BIOSYNTHESIS PROTEIN WZXC"/>
    <property type="match status" value="1"/>
</dbReference>
<keyword evidence="6 7" id="KW-0472">Membrane</keyword>
<dbReference type="EMBL" id="FOFA01000007">
    <property type="protein sequence ID" value="SER00087.1"/>
    <property type="molecule type" value="Genomic_DNA"/>
</dbReference>
<sequence>MSLAGTAARGAATTMGGQWLRFVLQIGTLAVLARLLDPNDYGLVAMVLAIAGVATVLGDFGLSFASVQAAQLDHVQRSTLFWLNLAIGLVLAGALEVLAPLLAGFYERPEVVDITRVVAVVFVLNAAAAQFKAEMSRGLRFRWLAGADVLAQLLGSGAAVVVALLGGAYWALVTQQVVVAATTLVVVVLASGWWPGLPRRRAGIGPLVRFGGDTLGVQLATYVTSNIDSVLIGRFWGPLALGAYDRAYQIFRLPMHQIAAPVTRVALPVLSRVQASPEFSRYVQRTQLAMTYGMGGASFLVAALAGPGVALVLGPGWESTSTLLRVLALGGPFQALGFVYYWVFLARGLTRVQLHCTLATRGVMVVLMVVGVLHSAVGVAVGATVGLVLNWVVLCVVAAPRAGIDVGALVRQALRPLAVGAGLLAVTWPLTPVVDGLGSVAQLAVLLGVCAAYLALVGTVVRPVRRDLAALRSMSTRLRRTPAPAVVPSS</sequence>
<feature type="transmembrane region" description="Helical" evidence="7">
    <location>
        <begin position="177"/>
        <end position="194"/>
    </location>
</feature>
<evidence type="ECO:0000256" key="3">
    <source>
        <dbReference type="ARBA" id="ARBA00022475"/>
    </source>
</evidence>
<feature type="transmembrane region" description="Helical" evidence="7">
    <location>
        <begin position="358"/>
        <end position="377"/>
    </location>
</feature>
<protein>
    <submittedName>
        <fullName evidence="8">Polysaccharide transporter, PST family</fullName>
    </submittedName>
</protein>
<dbReference type="GO" id="GO:0005886">
    <property type="term" value="C:plasma membrane"/>
    <property type="evidence" value="ECO:0007669"/>
    <property type="project" value="UniProtKB-SubCell"/>
</dbReference>
<evidence type="ECO:0000256" key="1">
    <source>
        <dbReference type="ARBA" id="ARBA00004651"/>
    </source>
</evidence>
<feature type="transmembrane region" description="Helical" evidence="7">
    <location>
        <begin position="413"/>
        <end position="431"/>
    </location>
</feature>
<dbReference type="CDD" id="cd13127">
    <property type="entry name" value="MATE_tuaB_like"/>
    <property type="match status" value="1"/>
</dbReference>
<keyword evidence="3" id="KW-1003">Cell membrane</keyword>
<evidence type="ECO:0000313" key="8">
    <source>
        <dbReference type="EMBL" id="SER00087.1"/>
    </source>
</evidence>
<dbReference type="RefSeq" id="WP_091183420.1">
    <property type="nucleotide sequence ID" value="NZ_FOFA01000007.1"/>
</dbReference>
<feature type="transmembrane region" description="Helical" evidence="7">
    <location>
        <begin position="289"/>
        <end position="314"/>
    </location>
</feature>
<feature type="transmembrane region" description="Helical" evidence="7">
    <location>
        <begin position="143"/>
        <end position="171"/>
    </location>
</feature>
<dbReference type="AlphaFoldDB" id="A0A1H9KMF2"/>
<reference evidence="9" key="1">
    <citation type="submission" date="2016-10" db="EMBL/GenBank/DDBJ databases">
        <authorList>
            <person name="Varghese N."/>
            <person name="Submissions S."/>
        </authorList>
    </citation>
    <scope>NUCLEOTIDE SEQUENCE [LARGE SCALE GENOMIC DNA]</scope>
    <source>
        <strain evidence="9">CGMCC 4.6856</strain>
    </source>
</reference>
<comment type="subcellular location">
    <subcellularLocation>
        <location evidence="1">Cell membrane</location>
        <topology evidence="1">Multi-pass membrane protein</topology>
    </subcellularLocation>
</comment>
<proteinExistence type="inferred from homology"/>
<evidence type="ECO:0000256" key="4">
    <source>
        <dbReference type="ARBA" id="ARBA00022692"/>
    </source>
</evidence>
<feature type="transmembrane region" description="Helical" evidence="7">
    <location>
        <begin position="79"/>
        <end position="102"/>
    </location>
</feature>
<dbReference type="OrthoDB" id="9770347at2"/>
<gene>
    <name evidence="8" type="ORF">SAMN05421756_107272</name>
</gene>
<feature type="transmembrane region" description="Helical" evidence="7">
    <location>
        <begin position="42"/>
        <end position="67"/>
    </location>
</feature>
<keyword evidence="4 7" id="KW-0812">Transmembrane</keyword>
<dbReference type="InterPro" id="IPR050833">
    <property type="entry name" value="Poly_Biosynth_Transport"/>
</dbReference>
<dbReference type="STRING" id="1036181.SAMN05421756_107272"/>